<dbReference type="eggNOG" id="ENOG502QT8Y">
    <property type="taxonomic scope" value="Eukaryota"/>
</dbReference>
<dbReference type="SMART" id="SM00558">
    <property type="entry name" value="JmjC"/>
    <property type="match status" value="1"/>
</dbReference>
<accession>W1P3H1</accession>
<feature type="domain" description="JmjC" evidence="2">
    <location>
        <begin position="143"/>
        <end position="289"/>
    </location>
</feature>
<dbReference type="PANTHER" id="PTHR12461">
    <property type="entry name" value="HYPOXIA-INDUCIBLE FACTOR 1 ALPHA INHIBITOR-RELATED"/>
    <property type="match status" value="1"/>
</dbReference>
<reference evidence="4" key="1">
    <citation type="journal article" date="2013" name="Science">
        <title>The Amborella genome and the evolution of flowering plants.</title>
        <authorList>
            <consortium name="Amborella Genome Project"/>
        </authorList>
    </citation>
    <scope>NUCLEOTIDE SEQUENCE [LARGE SCALE GENOMIC DNA]</scope>
</reference>
<dbReference type="GO" id="GO:0016706">
    <property type="term" value="F:2-oxoglutarate-dependent dioxygenase activity"/>
    <property type="evidence" value="ECO:0000318"/>
    <property type="project" value="GO_Central"/>
</dbReference>
<dbReference type="SUPFAM" id="SSF51197">
    <property type="entry name" value="Clavaminate synthase-like"/>
    <property type="match status" value="1"/>
</dbReference>
<proteinExistence type="inferred from homology"/>
<gene>
    <name evidence="3" type="ORF">AMTR_s00002p00270480</name>
</gene>
<evidence type="ECO:0000313" key="4">
    <source>
        <dbReference type="Proteomes" id="UP000017836"/>
    </source>
</evidence>
<dbReference type="EMBL" id="KI394767">
    <property type="protein sequence ID" value="ERN01510.1"/>
    <property type="molecule type" value="Genomic_DNA"/>
</dbReference>
<dbReference type="HOGENOM" id="CLU_543376_0_0_1"/>
<evidence type="ECO:0000313" key="3">
    <source>
        <dbReference type="EMBL" id="ERN01510.1"/>
    </source>
</evidence>
<comment type="similarity">
    <text evidence="1">Belongs to the JARID1 histone demethylase family.</text>
</comment>
<dbReference type="Gene3D" id="2.60.120.650">
    <property type="entry name" value="Cupin"/>
    <property type="match status" value="1"/>
</dbReference>
<keyword evidence="4" id="KW-1185">Reference proteome</keyword>
<dbReference type="Gramene" id="ERN01510">
    <property type="protein sequence ID" value="ERN01510"/>
    <property type="gene ID" value="AMTR_s00002p00270480"/>
</dbReference>
<dbReference type="STRING" id="13333.W1P3H1"/>
<dbReference type="InterPro" id="IPR003347">
    <property type="entry name" value="JmjC_dom"/>
</dbReference>
<dbReference type="PANTHER" id="PTHR12461:SF102">
    <property type="entry name" value="LYSINE-SPECIFIC DEMETHYLASE JMJ31"/>
    <property type="match status" value="1"/>
</dbReference>
<evidence type="ECO:0000256" key="1">
    <source>
        <dbReference type="ARBA" id="ARBA00006801"/>
    </source>
</evidence>
<dbReference type="AlphaFoldDB" id="W1P3H1"/>
<name>W1P3H1_AMBTC</name>
<dbReference type="Pfam" id="PF13621">
    <property type="entry name" value="Cupin_8"/>
    <property type="match status" value="1"/>
</dbReference>
<dbReference type="OMA" id="QCKIGQS"/>
<dbReference type="InterPro" id="IPR041667">
    <property type="entry name" value="Cupin_8"/>
</dbReference>
<organism evidence="3 4">
    <name type="scientific">Amborella trichopoda</name>
    <dbReference type="NCBI Taxonomy" id="13333"/>
    <lineage>
        <taxon>Eukaryota</taxon>
        <taxon>Viridiplantae</taxon>
        <taxon>Streptophyta</taxon>
        <taxon>Embryophyta</taxon>
        <taxon>Tracheophyta</taxon>
        <taxon>Spermatophyta</taxon>
        <taxon>Magnoliopsida</taxon>
        <taxon>Amborellales</taxon>
        <taxon>Amborellaceae</taxon>
        <taxon>Amborella</taxon>
    </lineage>
</organism>
<dbReference type="Proteomes" id="UP000017836">
    <property type="component" value="Unassembled WGS sequence"/>
</dbReference>
<protein>
    <recommendedName>
        <fullName evidence="2">JmjC domain-containing protein</fullName>
    </recommendedName>
</protein>
<evidence type="ECO:0000259" key="2">
    <source>
        <dbReference type="PROSITE" id="PS51184"/>
    </source>
</evidence>
<sequence length="537" mass="59672">MGMIPSHRLFGPPTLGAGHVFLGLVREWEAFTKWNPSNGGLDYLQDKVGSSVVEAMLSRSGSVFYGDIGSHERIPLQFSSFISSCKLRFEKSRNLQVAQMIPNNAFTSEPVDSVGNCESDGETSYQAYLAQVPILNAEDPDKSPLAPLQGDIQVPLLLERKSISSINFWMNKAQSRSSTHYDPHHNLLCVVTGCKQVVLWPPSATPSLKLMAVYGEASNHSAVDINKFGASTDIMGLSKKVILHAGDALFIPEGWFHQVDSDDLTIAVNIWWQSDMISRLLEHMDAYYLRRIVKRLVDKETKQMLNPSSAGNKNFGVNISMQPNVGVKEVNNELATTCSRGYMNVNQLGIEQFQLDPIELQSLRELVSFVHDNFGASGQSQMHSNIGEQGLAGDLNGEVAPRLVTEVDSFSLEDDVVAKILWNLEPVKLQNVLLAMVSKFPRSLETLILHMLSPAAAEVLTQKFDEMDIQVKKVDQKEFYRQFYGIFDDQYAAMDAILKGKESFGFLALGNVLDHYLGVCCECPKELIDKAEMRPSS</sequence>
<dbReference type="PROSITE" id="PS51184">
    <property type="entry name" value="JMJC"/>
    <property type="match status" value="1"/>
</dbReference>